<reference evidence="3 4" key="1">
    <citation type="submission" date="2016-10" db="EMBL/GenBank/DDBJ databases">
        <authorList>
            <person name="de Groot N.N."/>
        </authorList>
    </citation>
    <scope>NUCLEOTIDE SEQUENCE [LARGE SCALE GENOMIC DNA]</scope>
    <source>
        <strain evidence="3 4">CGMCC 4.5739</strain>
    </source>
</reference>
<evidence type="ECO:0000259" key="2">
    <source>
        <dbReference type="Pfam" id="PF26571"/>
    </source>
</evidence>
<evidence type="ECO:0000313" key="4">
    <source>
        <dbReference type="Proteomes" id="UP000199207"/>
    </source>
</evidence>
<evidence type="ECO:0000256" key="1">
    <source>
        <dbReference type="SAM" id="MobiDB-lite"/>
    </source>
</evidence>
<protein>
    <recommendedName>
        <fullName evidence="2">ARB-07466-like C-terminal domain-containing protein</fullName>
    </recommendedName>
</protein>
<name>A0A1I1EUE9_9ACTN</name>
<dbReference type="Proteomes" id="UP000199207">
    <property type="component" value="Unassembled WGS sequence"/>
</dbReference>
<feature type="domain" description="ARB-07466-like C-terminal" evidence="2">
    <location>
        <begin position="259"/>
        <end position="305"/>
    </location>
</feature>
<gene>
    <name evidence="3" type="ORF">SAMN05421773_101466</name>
</gene>
<evidence type="ECO:0000313" key="3">
    <source>
        <dbReference type="EMBL" id="SFB90607.1"/>
    </source>
</evidence>
<keyword evidence="4" id="KW-1185">Reference proteome</keyword>
<sequence length="318" mass="33261">MPHTGSLTPLPLHYGRPVPEPTPSPTVPRAARTGRPRRPGRGPARAAAVLVALTGLVVYGAVHWETGVGRPRCTVAGAADGGEGYALQPEQAANAATIGAVGSSRGLSERAVTIALATAMQESSLRNLDYGDRDSVGLFQQRPSMGWGTVAEIMDPVYAASRFYEELELVPDYLDMPLTDAAQAVQRSAYPDEYAKHETRAALLAAALTGRSAAALSCSTGGNPAAQGDPAEISARMIREFGPAVAPVTTGAEVTVVPPAGDAERRGWELAHWAVAHAAELGIVRIAFADRVWEAARSAEGWRESGEPRGDLLLSVAG</sequence>
<dbReference type="EMBL" id="FOLM01000001">
    <property type="protein sequence ID" value="SFB90607.1"/>
    <property type="molecule type" value="Genomic_DNA"/>
</dbReference>
<dbReference type="AlphaFoldDB" id="A0A1I1EUE9"/>
<proteinExistence type="predicted"/>
<dbReference type="STRING" id="910347.SAMN05421773_101466"/>
<dbReference type="Pfam" id="PF26571">
    <property type="entry name" value="VldE"/>
    <property type="match status" value="1"/>
</dbReference>
<feature type="region of interest" description="Disordered" evidence="1">
    <location>
        <begin position="1"/>
        <end position="43"/>
    </location>
</feature>
<dbReference type="InterPro" id="IPR058593">
    <property type="entry name" value="ARB_07466-like_C"/>
</dbReference>
<organism evidence="3 4">
    <name type="scientific">Streptomyces aidingensis</name>
    <dbReference type="NCBI Taxonomy" id="910347"/>
    <lineage>
        <taxon>Bacteria</taxon>
        <taxon>Bacillati</taxon>
        <taxon>Actinomycetota</taxon>
        <taxon>Actinomycetes</taxon>
        <taxon>Kitasatosporales</taxon>
        <taxon>Streptomycetaceae</taxon>
        <taxon>Streptomyces</taxon>
    </lineage>
</organism>
<accession>A0A1I1EUE9</accession>